<evidence type="ECO:0000256" key="3">
    <source>
        <dbReference type="ARBA" id="ARBA00022525"/>
    </source>
</evidence>
<dbReference type="InterPro" id="IPR014347">
    <property type="entry name" value="Tautomerase/MIF_sf"/>
</dbReference>
<protein>
    <recommendedName>
        <fullName evidence="11">L-dopachrome isomerase</fullName>
        <ecNumber evidence="8">5.3.2.1</ecNumber>
        <ecNumber evidence="7">5.3.3.12</ecNumber>
    </recommendedName>
    <alternativeName>
        <fullName evidence="9">L-dopachrome tautomerase</fullName>
    </alternativeName>
    <alternativeName>
        <fullName evidence="10">Phenylpyruvate tautomerase</fullName>
    </alternativeName>
</protein>
<reference evidence="12" key="1">
    <citation type="submission" date="2022-11" db="EMBL/GenBank/DDBJ databases">
        <title>Lacrimispora xylanolytica sy1, complete genome.</title>
        <authorList>
            <person name="Choi S."/>
        </authorList>
    </citation>
    <scope>NUCLEOTIDE SEQUENCE</scope>
    <source>
        <strain evidence="12">Sy1</strain>
    </source>
</reference>
<dbReference type="Proteomes" id="UP001163115">
    <property type="component" value="Chromosome"/>
</dbReference>
<keyword evidence="3" id="KW-0964">Secreted</keyword>
<dbReference type="RefSeq" id="WP_024835767.1">
    <property type="nucleotide sequence ID" value="NZ_CP113524.1"/>
</dbReference>
<comment type="catalytic activity">
    <reaction evidence="5">
        <text>3-phenylpyruvate = enol-phenylpyruvate</text>
        <dbReference type="Rhea" id="RHEA:17097"/>
        <dbReference type="ChEBI" id="CHEBI:16815"/>
        <dbReference type="ChEBI" id="CHEBI:18005"/>
        <dbReference type="EC" id="5.3.2.1"/>
    </reaction>
</comment>
<evidence type="ECO:0000256" key="9">
    <source>
        <dbReference type="ARBA" id="ARBA00041631"/>
    </source>
</evidence>
<name>A0ABY7A6C9_9FIRM</name>
<sequence length="114" mass="13182">MPFINSKVNVPLTEEVKEALKTKLGQAISLIPGKSENWLMVSLEDNCSLYFKGKNNTKMAFIEVKIFGRAAERDYERLTEEISKIYRDTVGIAQDKIYIKYEEAEHWGWNGTNF</sequence>
<dbReference type="EC" id="5.3.3.12" evidence="7"/>
<evidence type="ECO:0000256" key="7">
    <source>
        <dbReference type="ARBA" id="ARBA00038932"/>
    </source>
</evidence>
<proteinExistence type="predicted"/>
<evidence type="ECO:0000313" key="12">
    <source>
        <dbReference type="EMBL" id="WAJ22224.1"/>
    </source>
</evidence>
<dbReference type="SUPFAM" id="SSF55331">
    <property type="entry name" value="Tautomerase/MIF"/>
    <property type="match status" value="1"/>
</dbReference>
<comment type="catalytic activity">
    <reaction evidence="6">
        <text>L-dopachrome = 5,6-dihydroxyindole-2-carboxylate</text>
        <dbReference type="Rhea" id="RHEA:13041"/>
        <dbReference type="ChEBI" id="CHEBI:16875"/>
        <dbReference type="ChEBI" id="CHEBI:57509"/>
        <dbReference type="EC" id="5.3.3.12"/>
    </reaction>
</comment>
<keyword evidence="2" id="KW-0202">Cytokine</keyword>
<comment type="subcellular location">
    <subcellularLocation>
        <location evidence="1">Secreted</location>
    </subcellularLocation>
</comment>
<evidence type="ECO:0000256" key="10">
    <source>
        <dbReference type="ARBA" id="ARBA00041912"/>
    </source>
</evidence>
<dbReference type="Pfam" id="PF01187">
    <property type="entry name" value="MIF"/>
    <property type="match status" value="1"/>
</dbReference>
<evidence type="ECO:0000313" key="13">
    <source>
        <dbReference type="Proteomes" id="UP001163115"/>
    </source>
</evidence>
<evidence type="ECO:0000256" key="11">
    <source>
        <dbReference type="ARBA" id="ARBA00042730"/>
    </source>
</evidence>
<keyword evidence="4" id="KW-0413">Isomerase</keyword>
<evidence type="ECO:0000256" key="6">
    <source>
        <dbReference type="ARBA" id="ARBA00036823"/>
    </source>
</evidence>
<evidence type="ECO:0000256" key="1">
    <source>
        <dbReference type="ARBA" id="ARBA00004613"/>
    </source>
</evidence>
<dbReference type="Gene3D" id="3.30.429.10">
    <property type="entry name" value="Macrophage Migration Inhibitory Factor"/>
    <property type="match status" value="1"/>
</dbReference>
<accession>A0ABY7A6C9</accession>
<evidence type="ECO:0000256" key="5">
    <source>
        <dbReference type="ARBA" id="ARBA00036735"/>
    </source>
</evidence>
<keyword evidence="13" id="KW-1185">Reference proteome</keyword>
<gene>
    <name evidence="12" type="ORF">OW255_11580</name>
</gene>
<dbReference type="PANTHER" id="PTHR11954">
    <property type="entry name" value="D-DOPACHROME DECARBOXYLASE"/>
    <property type="match status" value="1"/>
</dbReference>
<evidence type="ECO:0000256" key="8">
    <source>
        <dbReference type="ARBA" id="ARBA00039086"/>
    </source>
</evidence>
<dbReference type="PANTHER" id="PTHR11954:SF6">
    <property type="entry name" value="MACROPHAGE MIGRATION INHIBITORY FACTOR"/>
    <property type="match status" value="1"/>
</dbReference>
<dbReference type="EMBL" id="CP113524">
    <property type="protein sequence ID" value="WAJ22224.1"/>
    <property type="molecule type" value="Genomic_DNA"/>
</dbReference>
<evidence type="ECO:0000256" key="4">
    <source>
        <dbReference type="ARBA" id="ARBA00023235"/>
    </source>
</evidence>
<dbReference type="InterPro" id="IPR001398">
    <property type="entry name" value="Macrophage_inhib_fac"/>
</dbReference>
<dbReference type="EC" id="5.3.2.1" evidence="8"/>
<organism evidence="12 13">
    <name type="scientific">Lacrimispora xylanolytica</name>
    <dbReference type="NCBI Taxonomy" id="29375"/>
    <lineage>
        <taxon>Bacteria</taxon>
        <taxon>Bacillati</taxon>
        <taxon>Bacillota</taxon>
        <taxon>Clostridia</taxon>
        <taxon>Lachnospirales</taxon>
        <taxon>Lachnospiraceae</taxon>
        <taxon>Lacrimispora</taxon>
    </lineage>
</organism>
<evidence type="ECO:0000256" key="2">
    <source>
        <dbReference type="ARBA" id="ARBA00022514"/>
    </source>
</evidence>